<name>A0A7T3CUF9_9CORY</name>
<sequence>MAVLLGVAVALLVEERLEPVAAAAADAVEVAAAGAAPAAHSVLPADGA</sequence>
<proteinExistence type="predicted"/>
<reference evidence="1 2" key="1">
    <citation type="submission" date="2020-12" db="EMBL/GenBank/DDBJ databases">
        <title>FDA dAtabase for Regulatory Grade micrObial Sequences (FDA-ARGOS): Supporting development and validation of Infectious Disease Dx tests.</title>
        <authorList>
            <person name="Sproer C."/>
            <person name="Gronow S."/>
            <person name="Severitt S."/>
            <person name="Schroder I."/>
            <person name="Tallon L."/>
            <person name="Sadzewicz L."/>
            <person name="Zhao X."/>
            <person name="Boylan J."/>
            <person name="Ott S."/>
            <person name="Bowen H."/>
            <person name="Vavikolanu K."/>
            <person name="Mehta A."/>
            <person name="Aluvathingal J."/>
            <person name="Nadendla S."/>
            <person name="Lowell S."/>
            <person name="Myers T."/>
            <person name="Yan Y."/>
            <person name="Sichtig H."/>
        </authorList>
    </citation>
    <scope>NUCLEOTIDE SEQUENCE [LARGE SCALE GENOMIC DNA]</scope>
    <source>
        <strain evidence="1 2">FDAARGOS_894</strain>
    </source>
</reference>
<gene>
    <name evidence="1" type="ORF">I6G51_01530</name>
</gene>
<dbReference type="RefSeq" id="WP_169744689.1">
    <property type="nucleotide sequence ID" value="NZ_CP065689.1"/>
</dbReference>
<evidence type="ECO:0000313" key="2">
    <source>
        <dbReference type="Proteomes" id="UP000594905"/>
    </source>
</evidence>
<dbReference type="EMBL" id="CP065689">
    <property type="protein sequence ID" value="QPS59925.1"/>
    <property type="molecule type" value="Genomic_DNA"/>
</dbReference>
<keyword evidence="2" id="KW-1185">Reference proteome</keyword>
<dbReference type="Proteomes" id="UP000594905">
    <property type="component" value="Chromosome"/>
</dbReference>
<protein>
    <submittedName>
        <fullName evidence="1">Uncharacterized protein</fullName>
    </submittedName>
</protein>
<evidence type="ECO:0000313" key="1">
    <source>
        <dbReference type="EMBL" id="QPS59925.1"/>
    </source>
</evidence>
<dbReference type="GeneID" id="70784401"/>
<organism evidence="1 2">
    <name type="scientific">Corynebacterium minutissimum</name>
    <dbReference type="NCBI Taxonomy" id="38301"/>
    <lineage>
        <taxon>Bacteria</taxon>
        <taxon>Bacillati</taxon>
        <taxon>Actinomycetota</taxon>
        <taxon>Actinomycetes</taxon>
        <taxon>Mycobacteriales</taxon>
        <taxon>Corynebacteriaceae</taxon>
        <taxon>Corynebacterium</taxon>
    </lineage>
</organism>
<accession>A0A7T3CUF9</accession>